<evidence type="ECO:0000259" key="4">
    <source>
        <dbReference type="Pfam" id="PF07992"/>
    </source>
</evidence>
<dbReference type="PANTHER" id="PTHR48105">
    <property type="entry name" value="THIOREDOXIN REDUCTASE 1-RELATED-RELATED"/>
    <property type="match status" value="1"/>
</dbReference>
<dbReference type="InterPro" id="IPR023753">
    <property type="entry name" value="FAD/NAD-binding_dom"/>
</dbReference>
<dbReference type="AlphaFoldDB" id="A0A3D9ULE1"/>
<dbReference type="GO" id="GO:0004791">
    <property type="term" value="F:thioredoxin-disulfide reductase (NADPH) activity"/>
    <property type="evidence" value="ECO:0007669"/>
    <property type="project" value="UniProtKB-EC"/>
</dbReference>
<keyword evidence="1" id="KW-0285">Flavoprotein</keyword>
<feature type="domain" description="FAD/NAD(P)-binding" evidence="4">
    <location>
        <begin position="10"/>
        <end position="139"/>
    </location>
</feature>
<dbReference type="InterPro" id="IPR036188">
    <property type="entry name" value="FAD/NAD-bd_sf"/>
</dbReference>
<gene>
    <name evidence="5" type="ORF">DFJ65_1261</name>
</gene>
<accession>A0A3D9ULE1</accession>
<evidence type="ECO:0000256" key="2">
    <source>
        <dbReference type="ARBA" id="ARBA00023002"/>
    </source>
</evidence>
<dbReference type="PRINTS" id="PR00368">
    <property type="entry name" value="FADPNR"/>
</dbReference>
<dbReference type="Gene3D" id="3.50.50.60">
    <property type="entry name" value="FAD/NAD(P)-binding domain"/>
    <property type="match status" value="2"/>
</dbReference>
<comment type="caution">
    <text evidence="5">The sequence shown here is derived from an EMBL/GenBank/DDBJ whole genome shotgun (WGS) entry which is preliminary data.</text>
</comment>
<protein>
    <submittedName>
        <fullName evidence="5">Thioredoxin reductase</fullName>
    </submittedName>
</protein>
<dbReference type="OrthoDB" id="9786503at2"/>
<comment type="catalytic activity">
    <reaction evidence="3">
        <text>[thioredoxin]-dithiol + NADP(+) = [thioredoxin]-disulfide + NADPH + H(+)</text>
        <dbReference type="Rhea" id="RHEA:20345"/>
        <dbReference type="Rhea" id="RHEA-COMP:10698"/>
        <dbReference type="Rhea" id="RHEA-COMP:10700"/>
        <dbReference type="ChEBI" id="CHEBI:15378"/>
        <dbReference type="ChEBI" id="CHEBI:29950"/>
        <dbReference type="ChEBI" id="CHEBI:50058"/>
        <dbReference type="ChEBI" id="CHEBI:57783"/>
        <dbReference type="ChEBI" id="CHEBI:58349"/>
        <dbReference type="EC" id="1.8.1.9"/>
    </reaction>
</comment>
<sequence length="297" mass="30358">MYQPEHTRPDVVVIGGGPAGLQATLTLARVHRRVLMIDSGSYRNDPTDHMHNVVTNDGVAPAQFRTAARAELQQYDTVTVRDAAVTAVERSGDGFVVRIGDEQIEARGIVLATGVVDELPATAGVAELFGSVIAHCPFCHGHEFAGGRVGILGVAGAGHLPGIVAPFAAGITVFTDGEELTAAVPADVVVRTEKVLEVTPAGGGATVHLTGGDTVEVKGLFVTTGLRQRAPFAHQLGLALNPSGCVEVDVMGRTSLPGVHAAGDMAHQSALPMPMATVTNAIAAGANAAGAVVAHLS</sequence>
<dbReference type="Pfam" id="PF07992">
    <property type="entry name" value="Pyr_redox_2"/>
    <property type="match status" value="2"/>
</dbReference>
<keyword evidence="2" id="KW-0560">Oxidoreductase</keyword>
<dbReference type="EMBL" id="QTUA01000001">
    <property type="protein sequence ID" value="REF30262.1"/>
    <property type="molecule type" value="Genomic_DNA"/>
</dbReference>
<dbReference type="PRINTS" id="PR00469">
    <property type="entry name" value="PNDRDTASEII"/>
</dbReference>
<dbReference type="Proteomes" id="UP000256253">
    <property type="component" value="Unassembled WGS sequence"/>
</dbReference>
<dbReference type="InterPro" id="IPR050097">
    <property type="entry name" value="Ferredoxin-NADP_redctase_2"/>
</dbReference>
<evidence type="ECO:0000256" key="3">
    <source>
        <dbReference type="ARBA" id="ARBA00048132"/>
    </source>
</evidence>
<feature type="domain" description="FAD/NAD(P)-binding" evidence="4">
    <location>
        <begin position="188"/>
        <end position="285"/>
    </location>
</feature>
<organism evidence="5 6">
    <name type="scientific">Calidifontibacter indicus</name>
    <dbReference type="NCBI Taxonomy" id="419650"/>
    <lineage>
        <taxon>Bacteria</taxon>
        <taxon>Bacillati</taxon>
        <taxon>Actinomycetota</taxon>
        <taxon>Actinomycetes</taxon>
        <taxon>Micrococcales</taxon>
        <taxon>Dermacoccaceae</taxon>
        <taxon>Calidifontibacter</taxon>
    </lineage>
</organism>
<keyword evidence="6" id="KW-1185">Reference proteome</keyword>
<evidence type="ECO:0000256" key="1">
    <source>
        <dbReference type="ARBA" id="ARBA00022630"/>
    </source>
</evidence>
<name>A0A3D9ULE1_9MICO</name>
<proteinExistence type="predicted"/>
<evidence type="ECO:0000313" key="5">
    <source>
        <dbReference type="EMBL" id="REF30262.1"/>
    </source>
</evidence>
<evidence type="ECO:0000313" key="6">
    <source>
        <dbReference type="Proteomes" id="UP000256253"/>
    </source>
</evidence>
<reference evidence="5 6" key="1">
    <citation type="submission" date="2018-08" db="EMBL/GenBank/DDBJ databases">
        <title>Sequencing the genomes of 1000 actinobacteria strains.</title>
        <authorList>
            <person name="Klenk H.-P."/>
        </authorList>
    </citation>
    <scope>NUCLEOTIDE SEQUENCE [LARGE SCALE GENOMIC DNA]</scope>
    <source>
        <strain evidence="5 6">DSM 22967</strain>
    </source>
</reference>
<dbReference type="SUPFAM" id="SSF51905">
    <property type="entry name" value="FAD/NAD(P)-binding domain"/>
    <property type="match status" value="1"/>
</dbReference>